<feature type="region of interest" description="Disordered" evidence="1">
    <location>
        <begin position="1"/>
        <end position="27"/>
    </location>
</feature>
<accession>A0ABR7WPX0</accession>
<dbReference type="Proteomes" id="UP000606600">
    <property type="component" value="Unassembled WGS sequence"/>
</dbReference>
<evidence type="ECO:0000313" key="2">
    <source>
        <dbReference type="EMBL" id="MBD1364374.1"/>
    </source>
</evidence>
<dbReference type="EMBL" id="JACWMY010000005">
    <property type="protein sequence ID" value="MBD1364374.1"/>
    <property type="molecule type" value="Genomic_DNA"/>
</dbReference>
<gene>
    <name evidence="2" type="ORF">IDJ77_11195</name>
</gene>
<protein>
    <submittedName>
        <fullName evidence="2">Uncharacterized protein</fullName>
    </submittedName>
</protein>
<evidence type="ECO:0000256" key="1">
    <source>
        <dbReference type="SAM" id="MobiDB-lite"/>
    </source>
</evidence>
<sequence length="138" mass="14498">MPLPTDDSEIAVGTPGPEFPVPPTAPATTPQGVLSIVRKRAIGNGTCRLDPADNITLPTITQGAQSAILVLEAAPGADKSTALGRFWSDGTWPGTVTGMPMYHGSVIEIVGMEDLNNTRIITTDGLTHKINVQYFSQA</sequence>
<name>A0ABR7WPX0_9SPHI</name>
<proteinExistence type="predicted"/>
<reference evidence="2 3" key="1">
    <citation type="submission" date="2020-09" db="EMBL/GenBank/DDBJ databases">
        <title>Novel species of Mucilaginibacter isolated from a glacier on the Tibetan Plateau.</title>
        <authorList>
            <person name="Liu Q."/>
            <person name="Xin Y.-H."/>
        </authorList>
    </citation>
    <scope>NUCLEOTIDE SEQUENCE [LARGE SCALE GENOMIC DNA]</scope>
    <source>
        <strain evidence="2 3">ZT4R22</strain>
    </source>
</reference>
<comment type="caution">
    <text evidence="2">The sequence shown here is derived from an EMBL/GenBank/DDBJ whole genome shotgun (WGS) entry which is preliminary data.</text>
</comment>
<dbReference type="RefSeq" id="WP_191189039.1">
    <property type="nucleotide sequence ID" value="NZ_JACWMY010000005.1"/>
</dbReference>
<evidence type="ECO:0000313" key="3">
    <source>
        <dbReference type="Proteomes" id="UP000606600"/>
    </source>
</evidence>
<keyword evidence="3" id="KW-1185">Reference proteome</keyword>
<organism evidence="2 3">
    <name type="scientific">Mucilaginibacter pankratovii</name>
    <dbReference type="NCBI Taxonomy" id="2772110"/>
    <lineage>
        <taxon>Bacteria</taxon>
        <taxon>Pseudomonadati</taxon>
        <taxon>Bacteroidota</taxon>
        <taxon>Sphingobacteriia</taxon>
        <taxon>Sphingobacteriales</taxon>
        <taxon>Sphingobacteriaceae</taxon>
        <taxon>Mucilaginibacter</taxon>
    </lineage>
</organism>